<organism evidence="1 2">
    <name type="scientific">Microthyrium microscopicum</name>
    <dbReference type="NCBI Taxonomy" id="703497"/>
    <lineage>
        <taxon>Eukaryota</taxon>
        <taxon>Fungi</taxon>
        <taxon>Dikarya</taxon>
        <taxon>Ascomycota</taxon>
        <taxon>Pezizomycotina</taxon>
        <taxon>Dothideomycetes</taxon>
        <taxon>Dothideomycetes incertae sedis</taxon>
        <taxon>Microthyriales</taxon>
        <taxon>Microthyriaceae</taxon>
        <taxon>Microthyrium</taxon>
    </lineage>
</organism>
<dbReference type="EMBL" id="MU004234">
    <property type="protein sequence ID" value="KAF2670351.1"/>
    <property type="molecule type" value="Genomic_DNA"/>
</dbReference>
<dbReference type="InterPro" id="IPR015813">
    <property type="entry name" value="Pyrv/PenolPyrv_kinase-like_dom"/>
</dbReference>
<keyword evidence="1" id="KW-0670">Pyruvate</keyword>
<dbReference type="Gene3D" id="3.20.20.60">
    <property type="entry name" value="Phosphoenolpyruvate-binding domains"/>
    <property type="match status" value="1"/>
</dbReference>
<reference evidence="1" key="1">
    <citation type="journal article" date="2020" name="Stud. Mycol.">
        <title>101 Dothideomycetes genomes: a test case for predicting lifestyles and emergence of pathogens.</title>
        <authorList>
            <person name="Haridas S."/>
            <person name="Albert R."/>
            <person name="Binder M."/>
            <person name="Bloem J."/>
            <person name="Labutti K."/>
            <person name="Salamov A."/>
            <person name="Andreopoulos B."/>
            <person name="Baker S."/>
            <person name="Barry K."/>
            <person name="Bills G."/>
            <person name="Bluhm B."/>
            <person name="Cannon C."/>
            <person name="Castanera R."/>
            <person name="Culley D."/>
            <person name="Daum C."/>
            <person name="Ezra D."/>
            <person name="Gonzalez J."/>
            <person name="Henrissat B."/>
            <person name="Kuo A."/>
            <person name="Liang C."/>
            <person name="Lipzen A."/>
            <person name="Lutzoni F."/>
            <person name="Magnuson J."/>
            <person name="Mondo S."/>
            <person name="Nolan M."/>
            <person name="Ohm R."/>
            <person name="Pangilinan J."/>
            <person name="Park H.-J."/>
            <person name="Ramirez L."/>
            <person name="Alfaro M."/>
            <person name="Sun H."/>
            <person name="Tritt A."/>
            <person name="Yoshinaga Y."/>
            <person name="Zwiers L.-H."/>
            <person name="Turgeon B."/>
            <person name="Goodwin S."/>
            <person name="Spatafora J."/>
            <person name="Crous P."/>
            <person name="Grigoriev I."/>
        </authorList>
    </citation>
    <scope>NUCLEOTIDE SEQUENCE</scope>
    <source>
        <strain evidence="1">CBS 115976</strain>
    </source>
</reference>
<name>A0A6A6UFL7_9PEZI</name>
<gene>
    <name evidence="1" type="ORF">BT63DRAFT_478520</name>
</gene>
<dbReference type="OrthoDB" id="429143at2759"/>
<dbReference type="Pfam" id="PF13714">
    <property type="entry name" value="PEP_mutase"/>
    <property type="match status" value="1"/>
</dbReference>
<sequence>MSKAAQNKLAILLRSLHKPGDPVIMANVWDAVTAEALTKVPGVKAVATASYAIAAARGVADNDMTFEQNLDGIRSIAPKVAAANLPLSVDLQDGYEDVAASIKAIIELGVVGCNLEDFNDRTNSLRPKEEAVERLKIAMKAAKEAGVPDFCINARTDVVVHGGSIDDAIDRAHAYLDAGAHNSFVWGGGARGLRTEEVARLAEALDGRLNVIRRLTPEGLTLGELKEIGVARISVGPTLQFKALEAFKKAAQDMLEK</sequence>
<dbReference type="Proteomes" id="UP000799302">
    <property type="component" value="Unassembled WGS sequence"/>
</dbReference>
<keyword evidence="2" id="KW-1185">Reference proteome</keyword>
<dbReference type="CDD" id="cd00377">
    <property type="entry name" value="ICL_PEPM"/>
    <property type="match status" value="1"/>
</dbReference>
<dbReference type="InterPro" id="IPR039556">
    <property type="entry name" value="ICL/PEPM"/>
</dbReference>
<proteinExistence type="predicted"/>
<accession>A0A6A6UFL7</accession>
<dbReference type="InterPro" id="IPR040442">
    <property type="entry name" value="Pyrv_kinase-like_dom_sf"/>
</dbReference>
<dbReference type="SUPFAM" id="SSF51621">
    <property type="entry name" value="Phosphoenolpyruvate/pyruvate domain"/>
    <property type="match status" value="1"/>
</dbReference>
<evidence type="ECO:0000313" key="2">
    <source>
        <dbReference type="Proteomes" id="UP000799302"/>
    </source>
</evidence>
<dbReference type="PANTHER" id="PTHR42905">
    <property type="entry name" value="PHOSPHOENOLPYRUVATE CARBOXYLASE"/>
    <property type="match status" value="1"/>
</dbReference>
<evidence type="ECO:0000313" key="1">
    <source>
        <dbReference type="EMBL" id="KAF2670351.1"/>
    </source>
</evidence>
<dbReference type="AlphaFoldDB" id="A0A6A6UFL7"/>
<dbReference type="PANTHER" id="PTHR42905:SF16">
    <property type="entry name" value="CARBOXYPHOSPHONOENOLPYRUVATE PHOSPHONOMUTASE-LIKE PROTEIN (AFU_ORTHOLOGUE AFUA_5G07230)"/>
    <property type="match status" value="1"/>
</dbReference>
<dbReference type="GO" id="GO:0003824">
    <property type="term" value="F:catalytic activity"/>
    <property type="evidence" value="ECO:0007669"/>
    <property type="project" value="InterPro"/>
</dbReference>
<protein>
    <submittedName>
        <fullName evidence="1">Carboxyphosphonoenolpyruvate phosphonomutase-like protein</fullName>
    </submittedName>
</protein>